<organism evidence="2 3">
    <name type="scientific">Streptomyces xiangluensis</name>
    <dbReference type="NCBI Taxonomy" id="2665720"/>
    <lineage>
        <taxon>Bacteria</taxon>
        <taxon>Bacillati</taxon>
        <taxon>Actinomycetota</taxon>
        <taxon>Actinomycetes</taxon>
        <taxon>Kitasatosporales</taxon>
        <taxon>Streptomycetaceae</taxon>
        <taxon>Streptomyces</taxon>
    </lineage>
</organism>
<accession>A0ABV8YJJ9</accession>
<comment type="caution">
    <text evidence="2">The sequence shown here is derived from an EMBL/GenBank/DDBJ whole genome shotgun (WGS) entry which is preliminary data.</text>
</comment>
<dbReference type="InterPro" id="IPR007278">
    <property type="entry name" value="DUF397"/>
</dbReference>
<keyword evidence="3" id="KW-1185">Reference proteome</keyword>
<evidence type="ECO:0000313" key="2">
    <source>
        <dbReference type="EMBL" id="MFC4464934.1"/>
    </source>
</evidence>
<sequence>MEVAPDFPAAVPVRDSKTPDGPVLLINRSAWSSFVSAVREPGLNV</sequence>
<dbReference type="Proteomes" id="UP001596012">
    <property type="component" value="Unassembled WGS sequence"/>
</dbReference>
<evidence type="ECO:0000259" key="1">
    <source>
        <dbReference type="Pfam" id="PF04149"/>
    </source>
</evidence>
<dbReference type="EMBL" id="JBHSFG010000018">
    <property type="protein sequence ID" value="MFC4464934.1"/>
    <property type="molecule type" value="Genomic_DNA"/>
</dbReference>
<proteinExistence type="predicted"/>
<name>A0ABV8YJJ9_9ACTN</name>
<feature type="domain" description="DUF397" evidence="1">
    <location>
        <begin position="2"/>
        <end position="39"/>
    </location>
</feature>
<evidence type="ECO:0000313" key="3">
    <source>
        <dbReference type="Proteomes" id="UP001596012"/>
    </source>
</evidence>
<dbReference type="Pfam" id="PF04149">
    <property type="entry name" value="DUF397"/>
    <property type="match status" value="1"/>
</dbReference>
<protein>
    <submittedName>
        <fullName evidence="2">DUF397 domain-containing protein</fullName>
    </submittedName>
</protein>
<reference evidence="3" key="1">
    <citation type="journal article" date="2019" name="Int. J. Syst. Evol. Microbiol.">
        <title>The Global Catalogue of Microorganisms (GCM) 10K type strain sequencing project: providing services to taxonomists for standard genome sequencing and annotation.</title>
        <authorList>
            <consortium name="The Broad Institute Genomics Platform"/>
            <consortium name="The Broad Institute Genome Sequencing Center for Infectious Disease"/>
            <person name="Wu L."/>
            <person name="Ma J."/>
        </authorList>
    </citation>
    <scope>NUCLEOTIDE SEQUENCE [LARGE SCALE GENOMIC DNA]</scope>
    <source>
        <strain evidence="3">DT43</strain>
    </source>
</reference>
<gene>
    <name evidence="2" type="ORF">ACFPH6_10335</name>
</gene>
<dbReference type="RefSeq" id="WP_386341009.1">
    <property type="nucleotide sequence ID" value="NZ_JBHSFG010000018.1"/>
</dbReference>